<organism evidence="4 5">
    <name type="scientific">Streptomyces fumanus</name>
    <dbReference type="NCBI Taxonomy" id="67302"/>
    <lineage>
        <taxon>Bacteria</taxon>
        <taxon>Bacillati</taxon>
        <taxon>Actinomycetota</taxon>
        <taxon>Actinomycetes</taxon>
        <taxon>Kitasatosporales</taxon>
        <taxon>Streptomycetaceae</taxon>
        <taxon>Streptomyces</taxon>
    </lineage>
</organism>
<sequence>MRRIILSAVTLTGAALLAGAAPAFADGPSPVPSAVPASDAPSPGTEPTKVPSPVATVPTEAPSPVAEGQVSVVPEGAPDTGVAEDGSSGPGAGLIGAGSGAALAAGGAALVAVRRRRAATGA</sequence>
<keyword evidence="5" id="KW-1185">Reference proteome</keyword>
<feature type="signal peptide" evidence="3">
    <location>
        <begin position="1"/>
        <end position="25"/>
    </location>
</feature>
<evidence type="ECO:0000256" key="1">
    <source>
        <dbReference type="SAM" id="MobiDB-lite"/>
    </source>
</evidence>
<feature type="transmembrane region" description="Helical" evidence="2">
    <location>
        <begin position="92"/>
        <end position="113"/>
    </location>
</feature>
<reference evidence="4" key="1">
    <citation type="journal article" date="2014" name="Int. J. Syst. Evol. Microbiol.">
        <title>Complete genome sequence of Corynebacterium casei LMG S-19264T (=DSM 44701T), isolated from a smear-ripened cheese.</title>
        <authorList>
            <consortium name="US DOE Joint Genome Institute (JGI-PGF)"/>
            <person name="Walter F."/>
            <person name="Albersmeier A."/>
            <person name="Kalinowski J."/>
            <person name="Ruckert C."/>
        </authorList>
    </citation>
    <scope>NUCLEOTIDE SEQUENCE</scope>
    <source>
        <strain evidence="4">JCM 4477</strain>
    </source>
</reference>
<feature type="region of interest" description="Disordered" evidence="1">
    <location>
        <begin position="22"/>
        <end position="96"/>
    </location>
</feature>
<dbReference type="RefSeq" id="WP_190204598.1">
    <property type="nucleotide sequence ID" value="NZ_BNBI01000005.1"/>
</dbReference>
<protein>
    <recommendedName>
        <fullName evidence="6">Tat pathway signal sequence domain protein</fullName>
    </recommendedName>
</protein>
<accession>A0A919ADT0</accession>
<gene>
    <name evidence="4" type="ORF">GCM10018772_28690</name>
</gene>
<dbReference type="Proteomes" id="UP000630718">
    <property type="component" value="Unassembled WGS sequence"/>
</dbReference>
<feature type="compositionally biased region" description="Low complexity" evidence="1">
    <location>
        <begin position="22"/>
        <end position="43"/>
    </location>
</feature>
<evidence type="ECO:0000313" key="5">
    <source>
        <dbReference type="Proteomes" id="UP000630718"/>
    </source>
</evidence>
<dbReference type="EMBL" id="BNBI01000005">
    <property type="protein sequence ID" value="GHF01995.1"/>
    <property type="molecule type" value="Genomic_DNA"/>
</dbReference>
<proteinExistence type="predicted"/>
<feature type="chain" id="PRO_5037701262" description="Tat pathway signal sequence domain protein" evidence="3">
    <location>
        <begin position="26"/>
        <end position="122"/>
    </location>
</feature>
<keyword evidence="2" id="KW-1133">Transmembrane helix</keyword>
<name>A0A919ADT0_9ACTN</name>
<keyword evidence="2" id="KW-0812">Transmembrane</keyword>
<reference evidence="4" key="2">
    <citation type="submission" date="2020-09" db="EMBL/GenBank/DDBJ databases">
        <authorList>
            <person name="Sun Q."/>
            <person name="Ohkuma M."/>
        </authorList>
    </citation>
    <scope>NUCLEOTIDE SEQUENCE</scope>
    <source>
        <strain evidence="4">JCM 4477</strain>
    </source>
</reference>
<evidence type="ECO:0008006" key="6">
    <source>
        <dbReference type="Google" id="ProtNLM"/>
    </source>
</evidence>
<evidence type="ECO:0000256" key="2">
    <source>
        <dbReference type="SAM" id="Phobius"/>
    </source>
</evidence>
<keyword evidence="3" id="KW-0732">Signal</keyword>
<comment type="caution">
    <text evidence="4">The sequence shown here is derived from an EMBL/GenBank/DDBJ whole genome shotgun (WGS) entry which is preliminary data.</text>
</comment>
<evidence type="ECO:0000313" key="4">
    <source>
        <dbReference type="EMBL" id="GHF01995.1"/>
    </source>
</evidence>
<keyword evidence="2" id="KW-0472">Membrane</keyword>
<evidence type="ECO:0000256" key="3">
    <source>
        <dbReference type="SAM" id="SignalP"/>
    </source>
</evidence>
<dbReference type="AlphaFoldDB" id="A0A919ADT0"/>